<feature type="compositionally biased region" description="Basic and acidic residues" evidence="1">
    <location>
        <begin position="1"/>
        <end position="20"/>
    </location>
</feature>
<dbReference type="HOGENOM" id="CLU_2279221_0_0_1"/>
<sequence length="102" mass="11338">MSAHSSKPEASKKEKPEKNILEPSLNDDTVITVKEIKDAPVRGTPDDDFNPFANVGSLYLKLDFPKIKVPKPLDDDKPCLWCNMPGHAQEDCKVPIPMPEVP</sequence>
<reference evidence="3" key="2">
    <citation type="submission" date="2015-01" db="EMBL/GenBank/DDBJ databases">
        <title>Evolutionary Origins and Diversification of the Mycorrhizal Mutualists.</title>
        <authorList>
            <consortium name="DOE Joint Genome Institute"/>
            <consortium name="Mycorrhizal Genomics Consortium"/>
            <person name="Kohler A."/>
            <person name="Kuo A."/>
            <person name="Nagy L.G."/>
            <person name="Floudas D."/>
            <person name="Copeland A."/>
            <person name="Barry K.W."/>
            <person name="Cichocki N."/>
            <person name="Veneault-Fourrey C."/>
            <person name="LaButti K."/>
            <person name="Lindquist E.A."/>
            <person name="Lipzen A."/>
            <person name="Lundell T."/>
            <person name="Morin E."/>
            <person name="Murat C."/>
            <person name="Riley R."/>
            <person name="Ohm R."/>
            <person name="Sun H."/>
            <person name="Tunlid A."/>
            <person name="Henrissat B."/>
            <person name="Grigoriev I.V."/>
            <person name="Hibbett D.S."/>
            <person name="Martin F."/>
        </authorList>
    </citation>
    <scope>NUCLEOTIDE SEQUENCE [LARGE SCALE GENOMIC DNA]</scope>
    <source>
        <strain evidence="3">MAFF 305830</strain>
    </source>
</reference>
<proteinExistence type="predicted"/>
<feature type="region of interest" description="Disordered" evidence="1">
    <location>
        <begin position="1"/>
        <end position="26"/>
    </location>
</feature>
<keyword evidence="3" id="KW-1185">Reference proteome</keyword>
<organism evidence="2 3">
    <name type="scientific">Serendipita vermifera MAFF 305830</name>
    <dbReference type="NCBI Taxonomy" id="933852"/>
    <lineage>
        <taxon>Eukaryota</taxon>
        <taxon>Fungi</taxon>
        <taxon>Dikarya</taxon>
        <taxon>Basidiomycota</taxon>
        <taxon>Agaricomycotina</taxon>
        <taxon>Agaricomycetes</taxon>
        <taxon>Sebacinales</taxon>
        <taxon>Serendipitaceae</taxon>
        <taxon>Serendipita</taxon>
    </lineage>
</organism>
<protein>
    <submittedName>
        <fullName evidence="2">Uncharacterized protein</fullName>
    </submittedName>
</protein>
<reference evidence="2 3" key="1">
    <citation type="submission" date="2014-04" db="EMBL/GenBank/DDBJ databases">
        <authorList>
            <consortium name="DOE Joint Genome Institute"/>
            <person name="Kuo A."/>
            <person name="Zuccaro A."/>
            <person name="Kohler A."/>
            <person name="Nagy L.G."/>
            <person name="Floudas D."/>
            <person name="Copeland A."/>
            <person name="Barry K.W."/>
            <person name="Cichocki N."/>
            <person name="Veneault-Fourrey C."/>
            <person name="LaButti K."/>
            <person name="Lindquist E.A."/>
            <person name="Lipzen A."/>
            <person name="Lundell T."/>
            <person name="Morin E."/>
            <person name="Murat C."/>
            <person name="Sun H."/>
            <person name="Tunlid A."/>
            <person name="Henrissat B."/>
            <person name="Grigoriev I.V."/>
            <person name="Hibbett D.S."/>
            <person name="Martin F."/>
            <person name="Nordberg H.P."/>
            <person name="Cantor M.N."/>
            <person name="Hua S.X."/>
        </authorList>
    </citation>
    <scope>NUCLEOTIDE SEQUENCE [LARGE SCALE GENOMIC DNA]</scope>
    <source>
        <strain evidence="2 3">MAFF 305830</strain>
    </source>
</reference>
<dbReference type="AlphaFoldDB" id="A0A0C2W337"/>
<accession>A0A0C2W337</accession>
<name>A0A0C2W337_SERVB</name>
<dbReference type="EMBL" id="KN824400">
    <property type="protein sequence ID" value="KIM20928.1"/>
    <property type="molecule type" value="Genomic_DNA"/>
</dbReference>
<evidence type="ECO:0000313" key="2">
    <source>
        <dbReference type="EMBL" id="KIM20928.1"/>
    </source>
</evidence>
<evidence type="ECO:0000256" key="1">
    <source>
        <dbReference type="SAM" id="MobiDB-lite"/>
    </source>
</evidence>
<dbReference type="Proteomes" id="UP000054097">
    <property type="component" value="Unassembled WGS sequence"/>
</dbReference>
<gene>
    <name evidence="2" type="ORF">M408DRAFT_29961</name>
</gene>
<evidence type="ECO:0000313" key="3">
    <source>
        <dbReference type="Proteomes" id="UP000054097"/>
    </source>
</evidence>